<name>A0A4C1V782_EUMVA</name>
<accession>A0A4C1V782</accession>
<organism evidence="1 2">
    <name type="scientific">Eumeta variegata</name>
    <name type="common">Bagworm moth</name>
    <name type="synonym">Eumeta japonica</name>
    <dbReference type="NCBI Taxonomy" id="151549"/>
    <lineage>
        <taxon>Eukaryota</taxon>
        <taxon>Metazoa</taxon>
        <taxon>Ecdysozoa</taxon>
        <taxon>Arthropoda</taxon>
        <taxon>Hexapoda</taxon>
        <taxon>Insecta</taxon>
        <taxon>Pterygota</taxon>
        <taxon>Neoptera</taxon>
        <taxon>Endopterygota</taxon>
        <taxon>Lepidoptera</taxon>
        <taxon>Glossata</taxon>
        <taxon>Ditrysia</taxon>
        <taxon>Tineoidea</taxon>
        <taxon>Psychidae</taxon>
        <taxon>Oiketicinae</taxon>
        <taxon>Eumeta</taxon>
    </lineage>
</organism>
<sequence length="248" mass="27329">MSISLVVLPAFLRYNNGSFFVEGAAISGYGFVNFAAQSILAFIWFCVPTSTPALFAWKAIEGNDLFSARTSPRVTLRLSILVHQMADLTYDAVIPAKPSLVIQEDKRGEGNVLTGSDIIFAFGEIKGHVMTRKKNLGPVGLSPPEGFECTPYTGGISTLKQNAFAYIKQDKRGRRRDYGDVRGGILLRRLRGRYSASTEHSAAGWFARTAPASLRIFVRKAALEYFTVTNYLKGKLGTYLKCKLQPAE</sequence>
<comment type="caution">
    <text evidence="1">The sequence shown here is derived from an EMBL/GenBank/DDBJ whole genome shotgun (WGS) entry which is preliminary data.</text>
</comment>
<protein>
    <submittedName>
        <fullName evidence="1">Uncharacterized protein</fullName>
    </submittedName>
</protein>
<dbReference type="AlphaFoldDB" id="A0A4C1V782"/>
<proteinExistence type="predicted"/>
<evidence type="ECO:0000313" key="1">
    <source>
        <dbReference type="EMBL" id="GBP34673.1"/>
    </source>
</evidence>
<keyword evidence="2" id="KW-1185">Reference proteome</keyword>
<dbReference type="Proteomes" id="UP000299102">
    <property type="component" value="Unassembled WGS sequence"/>
</dbReference>
<dbReference type="EMBL" id="BGZK01000292">
    <property type="protein sequence ID" value="GBP34673.1"/>
    <property type="molecule type" value="Genomic_DNA"/>
</dbReference>
<reference evidence="1 2" key="1">
    <citation type="journal article" date="2019" name="Commun. Biol.">
        <title>The bagworm genome reveals a unique fibroin gene that provides high tensile strength.</title>
        <authorList>
            <person name="Kono N."/>
            <person name="Nakamura H."/>
            <person name="Ohtoshi R."/>
            <person name="Tomita M."/>
            <person name="Numata K."/>
            <person name="Arakawa K."/>
        </authorList>
    </citation>
    <scope>NUCLEOTIDE SEQUENCE [LARGE SCALE GENOMIC DNA]</scope>
</reference>
<evidence type="ECO:0000313" key="2">
    <source>
        <dbReference type="Proteomes" id="UP000299102"/>
    </source>
</evidence>
<gene>
    <name evidence="1" type="ORF">EVAR_31542_1</name>
</gene>